<evidence type="ECO:0000313" key="2">
    <source>
        <dbReference type="Proteomes" id="UP000019089"/>
    </source>
</evidence>
<dbReference type="EMBL" id="CP007014">
    <property type="protein sequence ID" value="AHG43585.1"/>
    <property type="molecule type" value="Genomic_DNA"/>
</dbReference>
<proteinExistence type="predicted"/>
<dbReference type="KEGG" id="psyr:N018_12465"/>
<dbReference type="AlphaFoldDB" id="W0N279"/>
<organism evidence="1 2">
    <name type="scientific">Pseudomonas syringae CC1557</name>
    <dbReference type="NCBI Taxonomy" id="1357279"/>
    <lineage>
        <taxon>Bacteria</taxon>
        <taxon>Pseudomonadati</taxon>
        <taxon>Pseudomonadota</taxon>
        <taxon>Gammaproteobacteria</taxon>
        <taxon>Pseudomonadales</taxon>
        <taxon>Pseudomonadaceae</taxon>
        <taxon>Pseudomonas</taxon>
        <taxon>Pseudomonas syringae</taxon>
    </lineage>
</organism>
<dbReference type="HOGENOM" id="CLU_3156880_0_0_6"/>
<reference evidence="1 2" key="1">
    <citation type="submission" date="2013-12" db="EMBL/GenBank/DDBJ databases">
        <title>Interactions Between Genome Architecture and Virulence Genes in Pseudomonas syringae, strain CC1557 as a model.</title>
        <authorList>
            <person name="Baltrus D."/>
            <person name="Hockett K."/>
            <person name="Karlsrud E."/>
            <person name="Dougherty K."/>
            <person name="Nishimura M."/>
        </authorList>
    </citation>
    <scope>NUCLEOTIDE SEQUENCE [LARGE SCALE GENOMIC DNA]</scope>
    <source>
        <strain evidence="1 2">CC1557</strain>
    </source>
</reference>
<evidence type="ECO:0000313" key="1">
    <source>
        <dbReference type="EMBL" id="AHG43585.1"/>
    </source>
</evidence>
<gene>
    <name evidence="1" type="ORF">N018_12465</name>
</gene>
<sequence length="48" mass="5373">MSQLIAYLWPCGVVTRNTWEIKINGTITEVSAIGIDDIFIPEDIIIPL</sequence>
<accession>W0N279</accession>
<protein>
    <submittedName>
        <fullName evidence="1">Uncharacterized protein</fullName>
    </submittedName>
</protein>
<name>W0N279_PSESX</name>
<dbReference type="Proteomes" id="UP000019089">
    <property type="component" value="Chromosome"/>
</dbReference>